<comment type="similarity">
    <text evidence="2">Belongs to the serine/threonine dehydratase family.</text>
</comment>
<evidence type="ECO:0000259" key="7">
    <source>
        <dbReference type="Pfam" id="PF00291"/>
    </source>
</evidence>
<dbReference type="InterPro" id="IPR001926">
    <property type="entry name" value="TrpB-like_PALP"/>
</dbReference>
<keyword evidence="5" id="KW-0456">Lyase</keyword>
<dbReference type="InterPro" id="IPR050147">
    <property type="entry name" value="Ser/Thr_Dehydratase"/>
</dbReference>
<gene>
    <name evidence="8" type="ORF">BOTCAL_0077g00290</name>
</gene>
<dbReference type="InterPro" id="IPR036052">
    <property type="entry name" value="TrpB-like_PALP_sf"/>
</dbReference>
<dbReference type="GO" id="GO:0003941">
    <property type="term" value="F:L-serine ammonia-lyase activity"/>
    <property type="evidence" value="ECO:0007669"/>
    <property type="project" value="UniProtKB-EC"/>
</dbReference>
<dbReference type="OrthoDB" id="7773036at2759"/>
<dbReference type="Pfam" id="PF00291">
    <property type="entry name" value="PALP"/>
    <property type="match status" value="1"/>
</dbReference>
<proteinExistence type="inferred from homology"/>
<protein>
    <recommendedName>
        <fullName evidence="3">L-serine ammonia-lyase</fullName>
        <ecNumber evidence="3">4.3.1.17</ecNumber>
    </recommendedName>
</protein>
<dbReference type="GO" id="GO:0006567">
    <property type="term" value="P:L-threonine catabolic process"/>
    <property type="evidence" value="ECO:0007669"/>
    <property type="project" value="TreeGrafter"/>
</dbReference>
<evidence type="ECO:0000256" key="4">
    <source>
        <dbReference type="ARBA" id="ARBA00022898"/>
    </source>
</evidence>
<evidence type="ECO:0000313" key="9">
    <source>
        <dbReference type="Proteomes" id="UP000297299"/>
    </source>
</evidence>
<reference evidence="8 9" key="1">
    <citation type="submission" date="2017-11" db="EMBL/GenBank/DDBJ databases">
        <title>Comparative genomics of Botrytis spp.</title>
        <authorList>
            <person name="Valero-Jimenez C.A."/>
            <person name="Tapia P."/>
            <person name="Veloso J."/>
            <person name="Silva-Moreno E."/>
            <person name="Staats M."/>
            <person name="Valdes J.H."/>
            <person name="Van Kan J.A.L."/>
        </authorList>
    </citation>
    <scope>NUCLEOTIDE SEQUENCE [LARGE SCALE GENOMIC DNA]</scope>
    <source>
        <strain evidence="8 9">MUCL2830</strain>
    </source>
</reference>
<dbReference type="GO" id="GO:0004794">
    <property type="term" value="F:threonine deaminase activity"/>
    <property type="evidence" value="ECO:0007669"/>
    <property type="project" value="TreeGrafter"/>
</dbReference>
<organism evidence="8 9">
    <name type="scientific">Botryotinia calthae</name>
    <dbReference type="NCBI Taxonomy" id="38488"/>
    <lineage>
        <taxon>Eukaryota</taxon>
        <taxon>Fungi</taxon>
        <taxon>Dikarya</taxon>
        <taxon>Ascomycota</taxon>
        <taxon>Pezizomycotina</taxon>
        <taxon>Leotiomycetes</taxon>
        <taxon>Helotiales</taxon>
        <taxon>Sclerotiniaceae</taxon>
        <taxon>Botryotinia</taxon>
    </lineage>
</organism>
<comment type="catalytic activity">
    <reaction evidence="6">
        <text>L-serine = pyruvate + NH4(+)</text>
        <dbReference type="Rhea" id="RHEA:19169"/>
        <dbReference type="ChEBI" id="CHEBI:15361"/>
        <dbReference type="ChEBI" id="CHEBI:28938"/>
        <dbReference type="ChEBI" id="CHEBI:33384"/>
        <dbReference type="EC" id="4.3.1.17"/>
    </reaction>
</comment>
<dbReference type="SUPFAM" id="SSF53686">
    <property type="entry name" value="Tryptophan synthase beta subunit-like PLP-dependent enzymes"/>
    <property type="match status" value="1"/>
</dbReference>
<evidence type="ECO:0000256" key="1">
    <source>
        <dbReference type="ARBA" id="ARBA00001933"/>
    </source>
</evidence>
<dbReference type="STRING" id="38488.A0A4Y8D8I3"/>
<dbReference type="GO" id="GO:0006565">
    <property type="term" value="P:L-serine catabolic process"/>
    <property type="evidence" value="ECO:0007669"/>
    <property type="project" value="TreeGrafter"/>
</dbReference>
<comment type="caution">
    <text evidence="8">The sequence shown here is derived from an EMBL/GenBank/DDBJ whole genome shotgun (WGS) entry which is preliminary data.</text>
</comment>
<evidence type="ECO:0000256" key="6">
    <source>
        <dbReference type="ARBA" id="ARBA00049406"/>
    </source>
</evidence>
<dbReference type="PANTHER" id="PTHR48078">
    <property type="entry name" value="THREONINE DEHYDRATASE, MITOCHONDRIAL-RELATED"/>
    <property type="match status" value="1"/>
</dbReference>
<sequence length="245" mass="26207">MTTSSHMISKIKLLKAEVVQTGKHWSEADRYLREELLANDANGVYVPPFDHPDIWEGNSGVITEIEEEVRGLGIHSLDAVICSIGGGGLFNGIMKGLEESGRLGSHSGTKVIGVETTGTASFHAAMKREELVSLDGIDSIATSLGATQVAAKSLEWGLKYRKNVRSVVLGDAESVDGMVWMADEERILVESACGVSVAVATNGMLKKILEEDGDTLEGKNVVIVVCGGSNISLKTLAEYRERFGV</sequence>
<keyword evidence="4" id="KW-0663">Pyridoxal phosphate</keyword>
<feature type="domain" description="Tryptophan synthase beta chain-like PALP" evidence="7">
    <location>
        <begin position="3"/>
        <end position="227"/>
    </location>
</feature>
<evidence type="ECO:0000256" key="3">
    <source>
        <dbReference type="ARBA" id="ARBA00012093"/>
    </source>
</evidence>
<evidence type="ECO:0000313" key="8">
    <source>
        <dbReference type="EMBL" id="TEY73514.1"/>
    </source>
</evidence>
<dbReference type="PANTHER" id="PTHR48078:SF2">
    <property type="entry name" value="CATABOLIC L-SERINE_THREONINE DEHYDRATASE"/>
    <property type="match status" value="1"/>
</dbReference>
<dbReference type="Proteomes" id="UP000297299">
    <property type="component" value="Unassembled WGS sequence"/>
</dbReference>
<name>A0A4Y8D8I3_9HELO</name>
<dbReference type="EC" id="4.3.1.17" evidence="3"/>
<comment type="cofactor">
    <cofactor evidence="1">
        <name>pyridoxal 5'-phosphate</name>
        <dbReference type="ChEBI" id="CHEBI:597326"/>
    </cofactor>
</comment>
<dbReference type="AlphaFoldDB" id="A0A4Y8D8I3"/>
<accession>A0A4Y8D8I3</accession>
<dbReference type="GO" id="GO:0009097">
    <property type="term" value="P:isoleucine biosynthetic process"/>
    <property type="evidence" value="ECO:0007669"/>
    <property type="project" value="TreeGrafter"/>
</dbReference>
<dbReference type="EMBL" id="PHWZ01000077">
    <property type="protein sequence ID" value="TEY73514.1"/>
    <property type="molecule type" value="Genomic_DNA"/>
</dbReference>
<dbReference type="Gene3D" id="3.40.50.1100">
    <property type="match status" value="2"/>
</dbReference>
<evidence type="ECO:0000256" key="5">
    <source>
        <dbReference type="ARBA" id="ARBA00023239"/>
    </source>
</evidence>
<evidence type="ECO:0000256" key="2">
    <source>
        <dbReference type="ARBA" id="ARBA00010869"/>
    </source>
</evidence>
<keyword evidence="9" id="KW-1185">Reference proteome</keyword>